<dbReference type="InterPro" id="IPR041447">
    <property type="entry name" value="Mannosidase_ig"/>
</dbReference>
<evidence type="ECO:0000259" key="5">
    <source>
        <dbReference type="Pfam" id="PF02836"/>
    </source>
</evidence>
<evidence type="ECO:0000256" key="1">
    <source>
        <dbReference type="ARBA" id="ARBA00007401"/>
    </source>
</evidence>
<dbReference type="InterPro" id="IPR006102">
    <property type="entry name" value="Ig-like_GH2"/>
</dbReference>
<keyword evidence="2" id="KW-0378">Hydrolase</keyword>
<dbReference type="Gene3D" id="2.60.40.10">
    <property type="entry name" value="Immunoglobulins"/>
    <property type="match status" value="3"/>
</dbReference>
<evidence type="ECO:0000259" key="7">
    <source>
        <dbReference type="Pfam" id="PF18368"/>
    </source>
</evidence>
<dbReference type="InterPro" id="IPR036156">
    <property type="entry name" value="Beta-gal/glucu_dom_sf"/>
</dbReference>
<evidence type="ECO:0000313" key="9">
    <source>
        <dbReference type="EMBL" id="MFD0991189.1"/>
    </source>
</evidence>
<name>A0ABW3JLD8_9FLAO</name>
<dbReference type="SUPFAM" id="SSF51445">
    <property type="entry name" value="(Trans)glycosidases"/>
    <property type="match status" value="1"/>
</dbReference>
<keyword evidence="10" id="KW-1185">Reference proteome</keyword>
<evidence type="ECO:0000259" key="8">
    <source>
        <dbReference type="Pfam" id="PF22666"/>
    </source>
</evidence>
<dbReference type="SUPFAM" id="SSF49303">
    <property type="entry name" value="beta-Galactosidase/glucuronidase domain"/>
    <property type="match status" value="3"/>
</dbReference>
<feature type="domain" description="Beta-mannosidase-like galactose-binding" evidence="8">
    <location>
        <begin position="50"/>
        <end position="162"/>
    </location>
</feature>
<dbReference type="InterPro" id="IPR041351">
    <property type="entry name" value="Ig_GlcNase"/>
</dbReference>
<evidence type="ECO:0000313" key="10">
    <source>
        <dbReference type="Proteomes" id="UP001597061"/>
    </source>
</evidence>
<accession>A0ABW3JLD8</accession>
<organism evidence="9 10">
    <name type="scientific">Mariniflexile jejuense</name>
    <dbReference type="NCBI Taxonomy" id="1173582"/>
    <lineage>
        <taxon>Bacteria</taxon>
        <taxon>Pseudomonadati</taxon>
        <taxon>Bacteroidota</taxon>
        <taxon>Flavobacteriia</taxon>
        <taxon>Flavobacteriales</taxon>
        <taxon>Flavobacteriaceae</taxon>
        <taxon>Mariniflexile</taxon>
    </lineage>
</organism>
<dbReference type="PANTHER" id="PTHR43536:SF1">
    <property type="entry name" value="MANNOSYLGLYCOPROTEIN ENDO-BETA-MANNOSIDASE"/>
    <property type="match status" value="1"/>
</dbReference>
<dbReference type="InterPro" id="IPR008979">
    <property type="entry name" value="Galactose-bd-like_sf"/>
</dbReference>
<gene>
    <name evidence="9" type="ORF">ACFQ1R_13860</name>
</gene>
<sequence>MKRKISFFIVIAFVTVAYSQKNITSKVLKKWKIQSSIKIDENKISTSLYNDSSWIETEVPSTVFNALVKKGIYKDIYLGKNLDTISKDLFKTSWWYRTTFDIDNLNLTHSLYLEGINYSANIWLNGKQIASNKEIINSFRQFKLQINKYIKKGNNVLAIEVFPPNPGDFTIGFVDWNPEPPDNNMGIFRRVSIISHNGIGIENPYVESSFKDGDYDKVDLTFSTNLINYKKNIDGILKIEIGDIVINKKVSLKKGENKKIILTVKDFEQLKISNPKLWWPYTIGKPELYNAKVEFLCRNKLINKVTFDFGIREVSDFFTKDGHRGFKINGKKISIRGGGWVDNIMLDDTEDYIQSQLDYVRDMNLNTIRLEGFWGKDHTIYEKCDKMGILVMVGWSCQWEWENYLGKPVDEVYGGIQSPEDIELMTTAWRDQVVWLRNHPSIFTWMAGSDCKPLPELEKEYFKIFNEYDSTRVYLSSAKEWNSLAGPSGVKMRGPYAYVPPIYWFNDTKYGGAFGFNTETGPGAQVPPIESIRKMIPEKDLWPINDVWDYHCGRNVFNTLDRFTEALNKRYCKAKNVEDYAFKAQLLNYELMRPMFEAFSANRYDATGVIQWMLNSAWPEMYWQLYDSYLMPNGAYYATKKAGMPIHALYNYNNESIYLVNDKLEDANELKLEIKVLDINSKILFEKKLNTKIKANSSINVFKLQEISNLTDTYFLSLKVLNNKDEEIDNNFYWLSKKEDVLDYETKVPKWNYHTPSKQYSDFTQLEKLQKVKLSHQVIKTENEEFINFEVTLNNSSDKMAFFIELKIVDKETGLSILPVIWSDNYVSILPGEIRTYKGKIKKNHLNNKETEFIYNGWNTNINK</sequence>
<dbReference type="InterPro" id="IPR054593">
    <property type="entry name" value="Beta-mannosidase-like_N2"/>
</dbReference>
<evidence type="ECO:0000256" key="3">
    <source>
        <dbReference type="ARBA" id="ARBA00023295"/>
    </source>
</evidence>
<dbReference type="Gene3D" id="3.20.20.80">
    <property type="entry name" value="Glycosidases"/>
    <property type="match status" value="1"/>
</dbReference>
<dbReference type="Gene3D" id="2.60.120.260">
    <property type="entry name" value="Galactose-binding domain-like"/>
    <property type="match status" value="1"/>
</dbReference>
<dbReference type="PANTHER" id="PTHR43536">
    <property type="entry name" value="MANNOSYLGLYCOPROTEIN ENDO-BETA-MANNOSIDASE"/>
    <property type="match status" value="1"/>
</dbReference>
<proteinExistence type="inferred from homology"/>
<reference evidence="10" key="1">
    <citation type="journal article" date="2019" name="Int. J. Syst. Evol. Microbiol.">
        <title>The Global Catalogue of Microorganisms (GCM) 10K type strain sequencing project: providing services to taxonomists for standard genome sequencing and annotation.</title>
        <authorList>
            <consortium name="The Broad Institute Genomics Platform"/>
            <consortium name="The Broad Institute Genome Sequencing Center for Infectious Disease"/>
            <person name="Wu L."/>
            <person name="Ma J."/>
        </authorList>
    </citation>
    <scope>NUCLEOTIDE SEQUENCE [LARGE SCALE GENOMIC DNA]</scope>
    <source>
        <strain evidence="10">CCUG 62414</strain>
    </source>
</reference>
<feature type="domain" description="Mannosidase Ig/CBM-like" evidence="6">
    <location>
        <begin position="656"/>
        <end position="737"/>
    </location>
</feature>
<dbReference type="InterPro" id="IPR006103">
    <property type="entry name" value="Glyco_hydro_2_cat"/>
</dbReference>
<dbReference type="InterPro" id="IPR017853">
    <property type="entry name" value="GH"/>
</dbReference>
<protein>
    <submittedName>
        <fullName evidence="9">Sugar-binding domain-containing protein</fullName>
    </submittedName>
</protein>
<dbReference type="SUPFAM" id="SSF49785">
    <property type="entry name" value="Galactose-binding domain-like"/>
    <property type="match status" value="1"/>
</dbReference>
<dbReference type="InterPro" id="IPR043534">
    <property type="entry name" value="EBDG/EBM"/>
</dbReference>
<dbReference type="Pfam" id="PF22666">
    <property type="entry name" value="Glyco_hydro_2_N2"/>
    <property type="match status" value="1"/>
</dbReference>
<feature type="domain" description="Glycoside hydrolase family 2 catalytic" evidence="5">
    <location>
        <begin position="326"/>
        <end position="472"/>
    </location>
</feature>
<dbReference type="RefSeq" id="WP_379926871.1">
    <property type="nucleotide sequence ID" value="NZ_JBHTJI010000042.1"/>
</dbReference>
<dbReference type="Pfam" id="PF18368">
    <property type="entry name" value="Ig_GlcNase"/>
    <property type="match status" value="1"/>
</dbReference>
<dbReference type="Proteomes" id="UP001597061">
    <property type="component" value="Unassembled WGS sequence"/>
</dbReference>
<feature type="domain" description="Exo-beta-D-glucosaminidase Ig-fold" evidence="7">
    <location>
        <begin position="752"/>
        <end position="860"/>
    </location>
</feature>
<evidence type="ECO:0000259" key="6">
    <source>
        <dbReference type="Pfam" id="PF17786"/>
    </source>
</evidence>
<evidence type="ECO:0000256" key="2">
    <source>
        <dbReference type="ARBA" id="ARBA00022801"/>
    </source>
</evidence>
<dbReference type="EMBL" id="JBHTJI010000042">
    <property type="protein sequence ID" value="MFD0991189.1"/>
    <property type="molecule type" value="Genomic_DNA"/>
</dbReference>
<dbReference type="Pfam" id="PF00703">
    <property type="entry name" value="Glyco_hydro_2"/>
    <property type="match status" value="1"/>
</dbReference>
<keyword evidence="3" id="KW-0326">Glycosidase</keyword>
<comment type="similarity">
    <text evidence="1">Belongs to the glycosyl hydrolase 2 family.</text>
</comment>
<dbReference type="Pfam" id="PF02836">
    <property type="entry name" value="Glyco_hydro_2_C"/>
    <property type="match status" value="1"/>
</dbReference>
<dbReference type="InterPro" id="IPR013783">
    <property type="entry name" value="Ig-like_fold"/>
</dbReference>
<comment type="caution">
    <text evidence="9">The sequence shown here is derived from an EMBL/GenBank/DDBJ whole genome shotgun (WGS) entry which is preliminary data.</text>
</comment>
<feature type="domain" description="Glycoside hydrolase family 2 immunoglobulin-like beta-sandwich" evidence="4">
    <location>
        <begin position="201"/>
        <end position="312"/>
    </location>
</feature>
<dbReference type="Pfam" id="PF17786">
    <property type="entry name" value="Mannosidase_ig"/>
    <property type="match status" value="1"/>
</dbReference>
<evidence type="ECO:0000259" key="4">
    <source>
        <dbReference type="Pfam" id="PF00703"/>
    </source>
</evidence>